<evidence type="ECO:0000256" key="1">
    <source>
        <dbReference type="ARBA" id="ARBA00001946"/>
    </source>
</evidence>
<proteinExistence type="predicted"/>
<evidence type="ECO:0000313" key="6">
    <source>
        <dbReference type="Proteomes" id="UP001082703"/>
    </source>
</evidence>
<feature type="domain" description="VRR-NUC" evidence="4">
    <location>
        <begin position="1"/>
        <end position="81"/>
    </location>
</feature>
<dbReference type="Gene3D" id="3.40.1350.10">
    <property type="match status" value="1"/>
</dbReference>
<protein>
    <submittedName>
        <fullName evidence="5">VRR-NUC domain-containing protein</fullName>
    </submittedName>
</protein>
<dbReference type="Proteomes" id="UP001082703">
    <property type="component" value="Unassembled WGS sequence"/>
</dbReference>
<evidence type="ECO:0000256" key="3">
    <source>
        <dbReference type="ARBA" id="ARBA00022801"/>
    </source>
</evidence>
<accession>A0ABT4BU18</accession>
<gene>
    <name evidence="5" type="ORF">OUY18_04800</name>
</gene>
<evidence type="ECO:0000313" key="5">
    <source>
        <dbReference type="EMBL" id="MCY1713573.1"/>
    </source>
</evidence>
<keyword evidence="6" id="KW-1185">Reference proteome</keyword>
<dbReference type="InterPro" id="IPR011856">
    <property type="entry name" value="tRNA_endonuc-like_dom_sf"/>
</dbReference>
<evidence type="ECO:0000256" key="2">
    <source>
        <dbReference type="ARBA" id="ARBA00022722"/>
    </source>
</evidence>
<evidence type="ECO:0000259" key="4">
    <source>
        <dbReference type="SMART" id="SM00990"/>
    </source>
</evidence>
<dbReference type="SMART" id="SM00990">
    <property type="entry name" value="VRR_NUC"/>
    <property type="match status" value="1"/>
</dbReference>
<comment type="caution">
    <text evidence="5">The sequence shown here is derived from an EMBL/GenBank/DDBJ whole genome shotgun (WGS) entry which is preliminary data.</text>
</comment>
<keyword evidence="2" id="KW-0540">Nuclease</keyword>
<dbReference type="InterPro" id="IPR014883">
    <property type="entry name" value="VRR_NUC"/>
</dbReference>
<reference evidence="5 6" key="1">
    <citation type="submission" date="2022-11" db="EMBL/GenBank/DDBJ databases">
        <authorList>
            <person name="Caiyu Z."/>
        </authorList>
    </citation>
    <scope>NUCLEOTIDE SEQUENCE [LARGE SCALE GENOMIC DNA]</scope>
    <source>
        <strain evidence="5 6">YR-4</strain>
    </source>
</reference>
<dbReference type="RefSeq" id="WP_268057592.1">
    <property type="nucleotide sequence ID" value="NZ_JAPOHA010000004.1"/>
</dbReference>
<organism evidence="5 6">
    <name type="scientific">Caproiciproducens galactitolivorans</name>
    <dbReference type="NCBI Taxonomy" id="642589"/>
    <lineage>
        <taxon>Bacteria</taxon>
        <taxon>Bacillati</taxon>
        <taxon>Bacillota</taxon>
        <taxon>Clostridia</taxon>
        <taxon>Eubacteriales</taxon>
        <taxon>Acutalibacteraceae</taxon>
        <taxon>Caproiciproducens</taxon>
    </lineage>
</organism>
<keyword evidence="3" id="KW-0378">Hydrolase</keyword>
<comment type="cofactor">
    <cofactor evidence="1">
        <name>Mg(2+)</name>
        <dbReference type="ChEBI" id="CHEBI:18420"/>
    </cofactor>
</comment>
<name>A0ABT4BU18_9FIRM</name>
<sequence length="93" mass="10256">MREKDIENKLTLAVKKAGGIALKFVSPGFAGMPDRIVLLSDGLIAFAELKAPGKKPRPLQLARHRLLRSLGFKVYVIDSVKQIGRMLDELQAT</sequence>
<dbReference type="EMBL" id="JAPOHA010000004">
    <property type="protein sequence ID" value="MCY1713573.1"/>
    <property type="molecule type" value="Genomic_DNA"/>
</dbReference>